<name>A0ABT6FW33_9FLAO</name>
<dbReference type="Pfam" id="PF00027">
    <property type="entry name" value="cNMP_binding"/>
    <property type="match status" value="1"/>
</dbReference>
<dbReference type="InterPro" id="IPR014710">
    <property type="entry name" value="RmlC-like_jellyroll"/>
</dbReference>
<evidence type="ECO:0000313" key="3">
    <source>
        <dbReference type="Proteomes" id="UP001153642"/>
    </source>
</evidence>
<dbReference type="SUPFAM" id="SSF51206">
    <property type="entry name" value="cAMP-binding domain-like"/>
    <property type="match status" value="1"/>
</dbReference>
<dbReference type="EMBL" id="JAPMUA010000007">
    <property type="protein sequence ID" value="MDG3587455.1"/>
    <property type="molecule type" value="Genomic_DNA"/>
</dbReference>
<protein>
    <submittedName>
        <fullName evidence="2">Crp/Fnr family transcriptional regulator</fullName>
    </submittedName>
</protein>
<keyword evidence="3" id="KW-1185">Reference proteome</keyword>
<reference evidence="2" key="1">
    <citation type="submission" date="2022-11" db="EMBL/GenBank/DDBJ databases">
        <title>High-quality draft genome sequence of Galbibacter sp. strain CMA-7.</title>
        <authorList>
            <person name="Wei L."/>
            <person name="Dong C."/>
            <person name="Shao Z."/>
        </authorList>
    </citation>
    <scope>NUCLEOTIDE SEQUENCE</scope>
    <source>
        <strain evidence="2">CMA-7</strain>
    </source>
</reference>
<sequence length="188" mass="22076">MKQQLKQHIEKTIALSDREFDFVFSHFDQKSFLKHQFIIQEGNYAHNDYFLINGLVKSSHIGEEGKEHILQFGTENSWVSDPQAYHTHAKATLNIQCLEDTQTYLISFQEKEKLCADLTKMEKFFSKKTSLEQITLQRRILCLISNNAQNRYEDFLRQYPNLIQRIPKTMIASYLGVSRETLSRLSHA</sequence>
<accession>A0ABT6FW33</accession>
<evidence type="ECO:0000313" key="2">
    <source>
        <dbReference type="EMBL" id="MDG3587455.1"/>
    </source>
</evidence>
<dbReference type="InterPro" id="IPR018490">
    <property type="entry name" value="cNMP-bd_dom_sf"/>
</dbReference>
<dbReference type="InterPro" id="IPR000595">
    <property type="entry name" value="cNMP-bd_dom"/>
</dbReference>
<proteinExistence type="predicted"/>
<dbReference type="Proteomes" id="UP001153642">
    <property type="component" value="Unassembled WGS sequence"/>
</dbReference>
<feature type="domain" description="Cyclic nucleotide-binding" evidence="1">
    <location>
        <begin position="30"/>
        <end position="116"/>
    </location>
</feature>
<dbReference type="Gene3D" id="2.60.120.10">
    <property type="entry name" value="Jelly Rolls"/>
    <property type="match status" value="1"/>
</dbReference>
<organism evidence="2 3">
    <name type="scientific">Galbibacter pacificus</name>
    <dbReference type="NCBI Taxonomy" id="2996052"/>
    <lineage>
        <taxon>Bacteria</taxon>
        <taxon>Pseudomonadati</taxon>
        <taxon>Bacteroidota</taxon>
        <taxon>Flavobacteriia</taxon>
        <taxon>Flavobacteriales</taxon>
        <taxon>Flavobacteriaceae</taxon>
        <taxon>Galbibacter</taxon>
    </lineage>
</organism>
<evidence type="ECO:0000259" key="1">
    <source>
        <dbReference type="Pfam" id="PF00027"/>
    </source>
</evidence>
<dbReference type="CDD" id="cd00038">
    <property type="entry name" value="CAP_ED"/>
    <property type="match status" value="1"/>
</dbReference>
<comment type="caution">
    <text evidence="2">The sequence shown here is derived from an EMBL/GenBank/DDBJ whole genome shotgun (WGS) entry which is preliminary data.</text>
</comment>
<gene>
    <name evidence="2" type="ORF">OSR52_16450</name>
</gene>
<dbReference type="RefSeq" id="WP_277901313.1">
    <property type="nucleotide sequence ID" value="NZ_JAPMUA010000007.1"/>
</dbReference>